<keyword evidence="2" id="KW-1185">Reference proteome</keyword>
<proteinExistence type="predicted"/>
<accession>A0A7X5U8C3</accession>
<dbReference type="EMBL" id="JAARLZ010000002">
    <property type="protein sequence ID" value="NII05717.1"/>
    <property type="molecule type" value="Genomic_DNA"/>
</dbReference>
<sequence length="250" mass="26198">MRRSWVVWIALAVAAMAAIGMAGWVRHREILPAPVAAPASPGSAPAPPPVTLKAQGPSVGQLGTLLDGDDGFAADAIYLVAASVYARCHPEHAHELGRMAARARLPVLDGAGHALGDDAGMRRAFLAGVHDLATSAPCGRAFTMAFASFQRVIDPDGYARAFPDSYFDATLASPPMDAAGRSLAERGTDQCGSVVYAVLPLDQPYAWQCTGLRAQARARVLSICHQSGDEADADAAKIQDVVNRLPATCR</sequence>
<comment type="caution">
    <text evidence="1">The sequence shown here is derived from an EMBL/GenBank/DDBJ whole genome shotgun (WGS) entry which is preliminary data.</text>
</comment>
<evidence type="ECO:0000313" key="1">
    <source>
        <dbReference type="EMBL" id="NII05717.1"/>
    </source>
</evidence>
<protein>
    <submittedName>
        <fullName evidence="1">Uncharacterized protein</fullName>
    </submittedName>
</protein>
<dbReference type="RefSeq" id="WP_166946805.1">
    <property type="nucleotide sequence ID" value="NZ_JAARLZ010000002.1"/>
</dbReference>
<name>A0A7X5U8C3_9GAMM</name>
<reference evidence="1 2" key="1">
    <citation type="submission" date="2020-03" db="EMBL/GenBank/DDBJ databases">
        <authorList>
            <person name="Lai Q."/>
        </authorList>
    </citation>
    <scope>NUCLEOTIDE SEQUENCE [LARGE SCALE GENOMIC DNA]</scope>
    <source>
        <strain evidence="1 2">CCUG 25036</strain>
    </source>
</reference>
<organism evidence="1 2">
    <name type="scientific">Luteibacter anthropi</name>
    <dbReference type="NCBI Taxonomy" id="564369"/>
    <lineage>
        <taxon>Bacteria</taxon>
        <taxon>Pseudomonadati</taxon>
        <taxon>Pseudomonadota</taxon>
        <taxon>Gammaproteobacteria</taxon>
        <taxon>Lysobacterales</taxon>
        <taxon>Rhodanobacteraceae</taxon>
        <taxon>Luteibacter</taxon>
    </lineage>
</organism>
<gene>
    <name evidence="1" type="ORF">HBF25_04840</name>
</gene>
<dbReference type="Proteomes" id="UP000490980">
    <property type="component" value="Unassembled WGS sequence"/>
</dbReference>
<evidence type="ECO:0000313" key="2">
    <source>
        <dbReference type="Proteomes" id="UP000490980"/>
    </source>
</evidence>
<dbReference type="AlphaFoldDB" id="A0A7X5U8C3"/>